<keyword evidence="1" id="KW-0812">Transmembrane</keyword>
<feature type="transmembrane region" description="Helical" evidence="1">
    <location>
        <begin position="43"/>
        <end position="63"/>
    </location>
</feature>
<name>F0UR31_AJEC8</name>
<keyword evidence="1" id="KW-0472">Membrane</keyword>
<organism evidence="3">
    <name type="scientific">Ajellomyces capsulatus (strain H88)</name>
    <name type="common">Darling's disease fungus</name>
    <name type="synonym">Histoplasma capsulatum</name>
    <dbReference type="NCBI Taxonomy" id="544711"/>
    <lineage>
        <taxon>Eukaryota</taxon>
        <taxon>Fungi</taxon>
        <taxon>Dikarya</taxon>
        <taxon>Ascomycota</taxon>
        <taxon>Pezizomycotina</taxon>
        <taxon>Eurotiomycetes</taxon>
        <taxon>Eurotiomycetidae</taxon>
        <taxon>Onygenales</taxon>
        <taxon>Ajellomycetaceae</taxon>
        <taxon>Histoplasma</taxon>
    </lineage>
</organism>
<proteinExistence type="predicted"/>
<sequence length="150" mass="16156">MEGCIMGLTTKEARTEFTISHVNNSQAANRSLESLREARHITAFTYVAVFFPPLGFSVGVFGMESVPGREVIPSMAITSVVALVITASVFGLQFELDVKCGKPLLRGSGATSAQTNRPSMSSLALSVTPSLPRAKEPWYENPTTKVYGIQ</sequence>
<dbReference type="Proteomes" id="UP000008142">
    <property type="component" value="Unassembled WGS sequence"/>
</dbReference>
<evidence type="ECO:0000313" key="3">
    <source>
        <dbReference type="Proteomes" id="UP000008142"/>
    </source>
</evidence>
<accession>F0UR31</accession>
<dbReference type="OrthoDB" id="5361176at2759"/>
<dbReference type="AlphaFoldDB" id="F0UR31"/>
<dbReference type="HOGENOM" id="CLU_1739980_0_0_1"/>
<dbReference type="EMBL" id="DS990641">
    <property type="protein sequence ID" value="EGC48358.1"/>
    <property type="molecule type" value="Genomic_DNA"/>
</dbReference>
<evidence type="ECO:0000256" key="1">
    <source>
        <dbReference type="SAM" id="Phobius"/>
    </source>
</evidence>
<reference evidence="3" key="1">
    <citation type="submission" date="2008-07" db="EMBL/GenBank/DDBJ databases">
        <title>Annotation of Ajellomyces capsulatus strain H88.</title>
        <authorList>
            <person name="Champion M."/>
            <person name="Cuomo C."/>
            <person name="Ma L.-J."/>
            <person name="Henn M.R."/>
            <person name="Sil A."/>
            <person name="Goldman B."/>
            <person name="Young S.K."/>
            <person name="Kodira C.D."/>
            <person name="Zeng Q."/>
            <person name="Koehrsen M."/>
            <person name="Alvarado L."/>
            <person name="Berlin A."/>
            <person name="Borenstein D."/>
            <person name="Chen Z."/>
            <person name="Engels R."/>
            <person name="Freedman E."/>
            <person name="Gellesch M."/>
            <person name="Goldberg J."/>
            <person name="Griggs A."/>
            <person name="Gujja S."/>
            <person name="Heiman D."/>
            <person name="Hepburn T."/>
            <person name="Howarth C."/>
            <person name="Jen D."/>
            <person name="Larson L."/>
            <person name="Lewis B."/>
            <person name="Mehta T."/>
            <person name="Park D."/>
            <person name="Pearson M."/>
            <person name="Roberts A."/>
            <person name="Saif S."/>
            <person name="Shea T."/>
            <person name="Shenoy N."/>
            <person name="Sisk P."/>
            <person name="Stolte C."/>
            <person name="Sykes S."/>
            <person name="Walk T."/>
            <person name="White J."/>
            <person name="Yandava C."/>
            <person name="Klein B."/>
            <person name="McEwen J.G."/>
            <person name="Puccia R."/>
            <person name="Goldman G.H."/>
            <person name="Felipe M.S."/>
            <person name="Nino-Vega G."/>
            <person name="San-Blas G."/>
            <person name="Taylor J."/>
            <person name="Mendoza L."/>
            <person name="Galagan J."/>
            <person name="Nusbaum C."/>
            <person name="Birren B."/>
        </authorList>
    </citation>
    <scope>NUCLEOTIDE SEQUENCE [LARGE SCALE GENOMIC DNA]</scope>
    <source>
        <strain evidence="3">H88</strain>
    </source>
</reference>
<keyword evidence="1" id="KW-1133">Transmembrane helix</keyword>
<protein>
    <submittedName>
        <fullName evidence="2">Predicted protein</fullName>
    </submittedName>
</protein>
<gene>
    <name evidence="2" type="ORF">HCEG_07573</name>
</gene>
<evidence type="ECO:0000313" key="2">
    <source>
        <dbReference type="EMBL" id="EGC48358.1"/>
    </source>
</evidence>
<feature type="transmembrane region" description="Helical" evidence="1">
    <location>
        <begin position="75"/>
        <end position="96"/>
    </location>
</feature>
<dbReference type="STRING" id="544711.F0UR31"/>